<feature type="compositionally biased region" description="Pro residues" evidence="2">
    <location>
        <begin position="210"/>
        <end position="228"/>
    </location>
</feature>
<feature type="compositionally biased region" description="Basic and acidic residues" evidence="2">
    <location>
        <begin position="243"/>
        <end position="256"/>
    </location>
</feature>
<dbReference type="KEGG" id="aplc:110985010"/>
<dbReference type="SUPFAM" id="SSF49562">
    <property type="entry name" value="C2 domain (Calcium/lipid-binding domain, CaLB)"/>
    <property type="match status" value="1"/>
</dbReference>
<keyword evidence="1" id="KW-0175">Coiled coil</keyword>
<evidence type="ECO:0000313" key="5">
    <source>
        <dbReference type="RefSeq" id="XP_022101381.1"/>
    </source>
</evidence>
<evidence type="ECO:0000313" key="4">
    <source>
        <dbReference type="Proteomes" id="UP000694845"/>
    </source>
</evidence>
<feature type="coiled-coil region" evidence="1">
    <location>
        <begin position="882"/>
        <end position="988"/>
    </location>
</feature>
<evidence type="ECO:0000256" key="2">
    <source>
        <dbReference type="SAM" id="MobiDB-lite"/>
    </source>
</evidence>
<name>A0A8B7ZDV0_ACAPL</name>
<feature type="region of interest" description="Disordered" evidence="2">
    <location>
        <begin position="189"/>
        <end position="256"/>
    </location>
</feature>
<gene>
    <name evidence="5" type="primary">LOC110985010</name>
</gene>
<dbReference type="AlphaFoldDB" id="A0A8B7ZDV0"/>
<dbReference type="CDD" id="cd00030">
    <property type="entry name" value="C2"/>
    <property type="match status" value="1"/>
</dbReference>
<dbReference type="OMA" id="RDTEMNN"/>
<accession>A0A8B7ZDV0</accession>
<dbReference type="PANTHER" id="PTHR21623:SF2">
    <property type="entry name" value="COILED-COIL DOMAIN-CONTAINING PROTEIN 33"/>
    <property type="match status" value="1"/>
</dbReference>
<sequence length="1046" mass="117653">MDALRIEEKTLLFEFELTDCILNTPGSYYIKLSIQCAADEAQDLLKQVRVWPGDDEDLSEESVSTVTSTVDVTEANADKPQKFADNSFTFCLPKGLCSPNAASEVILQAEVFPYTENDVAVGTVPNVGQATFTIYPRTSTPFIKLVGANQGENLYKYGGTLSLRKLLAEDGLTVLGGRLNYQVKLRLQPDKEPEPEVPPESPAVEEPPAEPEPSPVPTPETDMPPPLLRPKTTSIPKQAAVSLEDRLPRKEFNPRRGSDLLRQNHISRPDQEDVIVIIHAASNLPRLPDGSAPRAYVAGTCDSAVKETTLGICTTHSVQSASTNPTWEEAIRITVPVKGMQEKSGTQFMQDIKLQVIHETSRDAILEYRLPLNQLQPFHHYHLDLVQDDSHLFISVLRRQPLLTRLDDSLLQSQDALGFHGLEVLLQGVEEQLANPVGPLIATARLVPDLLSYRHHTAERNLQALSLIPLTVAYPDPHPSSFLVPQGGVKSGSPQVSLVGLPEDQPCWQHGFLFTHPRELASLFTDVAALALQFYPASSAFNGEAWLLHTPSGYCAQLLDTRAYHALRSDRGRLGIRVNLPLQGSDLKSRDDKTPHISIILRLITSMRPDSLAASSDLNMLPSLPTFYQHELKSPEPSFQPLSVTPSSPPATPKQGAQSSPSPAPRPMRASTPPPVPLYTPRQKTRKKIAMDDDDLPSHNAMRDLLPSNKYRIPPTRHSDNGLIPTRLPPSPDPYKLKDRKPKPNSAPSENFDKYTLSLMDAQQKELSSYREALNRMGEEIVRLQENIGRLEADNSKLRQRINMYEDASRAMVTNDDLDDITKAELLEKYVVVRQKLARQVSETTNYRDQVLKLQNDMIKQNDREQLYLSQQDAQSAQANALQEKQMKIKKLERTCREQEKALEKMEKLLLSKRPKNAKQEDARRNEVDLVAAENARLKAQIEQIRVESANKASRNSDAEKMMMQLQLEKSKSRIQSLERELMEKAREWGKQKESLRLRMGEQHQSYNQRALPPLRDRGYNHYSDDELDRGYRGLRQHSPVTHPYF</sequence>
<dbReference type="PANTHER" id="PTHR21623">
    <property type="entry name" value="SPERIOLIN-BINDING FACTOR"/>
    <property type="match status" value="1"/>
</dbReference>
<organism evidence="4 5">
    <name type="scientific">Acanthaster planci</name>
    <name type="common">Crown-of-thorns starfish</name>
    <dbReference type="NCBI Taxonomy" id="133434"/>
    <lineage>
        <taxon>Eukaryota</taxon>
        <taxon>Metazoa</taxon>
        <taxon>Echinodermata</taxon>
        <taxon>Eleutherozoa</taxon>
        <taxon>Asterozoa</taxon>
        <taxon>Asteroidea</taxon>
        <taxon>Valvatacea</taxon>
        <taxon>Valvatida</taxon>
        <taxon>Acanthasteridae</taxon>
        <taxon>Acanthaster</taxon>
    </lineage>
</organism>
<dbReference type="InterPro" id="IPR039889">
    <property type="entry name" value="CCD33"/>
</dbReference>
<dbReference type="RefSeq" id="XP_022101381.1">
    <property type="nucleotide sequence ID" value="XM_022245689.1"/>
</dbReference>
<evidence type="ECO:0000256" key="1">
    <source>
        <dbReference type="SAM" id="Coils"/>
    </source>
</evidence>
<dbReference type="GO" id="GO:0005777">
    <property type="term" value="C:peroxisome"/>
    <property type="evidence" value="ECO:0007669"/>
    <property type="project" value="TreeGrafter"/>
</dbReference>
<feature type="coiled-coil region" evidence="1">
    <location>
        <begin position="760"/>
        <end position="808"/>
    </location>
</feature>
<dbReference type="InterPro" id="IPR035892">
    <property type="entry name" value="C2_domain_sf"/>
</dbReference>
<keyword evidence="4" id="KW-1185">Reference proteome</keyword>
<dbReference type="PROSITE" id="PS50004">
    <property type="entry name" value="C2"/>
    <property type="match status" value="1"/>
</dbReference>
<feature type="domain" description="C2" evidence="3">
    <location>
        <begin position="255"/>
        <end position="391"/>
    </location>
</feature>
<feature type="region of interest" description="Disordered" evidence="2">
    <location>
        <begin position="631"/>
        <end position="752"/>
    </location>
</feature>
<protein>
    <submittedName>
        <fullName evidence="5">Coiled-coil domain-containing protein 33-like</fullName>
    </submittedName>
</protein>
<dbReference type="OrthoDB" id="552574at2759"/>
<dbReference type="InterPro" id="IPR000008">
    <property type="entry name" value="C2_dom"/>
</dbReference>
<feature type="compositionally biased region" description="Pro residues" evidence="2">
    <location>
        <begin position="662"/>
        <end position="678"/>
    </location>
</feature>
<dbReference type="GeneID" id="110985010"/>
<dbReference type="Proteomes" id="UP000694845">
    <property type="component" value="Unplaced"/>
</dbReference>
<proteinExistence type="predicted"/>
<dbReference type="Gene3D" id="2.60.40.150">
    <property type="entry name" value="C2 domain"/>
    <property type="match status" value="1"/>
</dbReference>
<evidence type="ECO:0000259" key="3">
    <source>
        <dbReference type="PROSITE" id="PS50004"/>
    </source>
</evidence>
<reference evidence="5" key="1">
    <citation type="submission" date="2025-08" db="UniProtKB">
        <authorList>
            <consortium name="RefSeq"/>
        </authorList>
    </citation>
    <scope>IDENTIFICATION</scope>
</reference>